<evidence type="ECO:0000313" key="1">
    <source>
        <dbReference type="EMBL" id="CAL2108542.1"/>
    </source>
</evidence>
<dbReference type="EMBL" id="CAXJRC010000045">
    <property type="protein sequence ID" value="CAL2108542.1"/>
    <property type="molecule type" value="Genomic_DNA"/>
</dbReference>
<dbReference type="EC" id="3.1.21.-" evidence="1"/>
<gene>
    <name evidence="1" type="ORF">T190115A13A_80117</name>
</gene>
<sequence length="214" mass="24531">MNFIDVHTHNIDSDTDITSVVNNFPNIKEPNSFFSVGIHPWYIDKSTINSEIQLLAQKLSYKNCIAIGECGLDKLSKVDFNMQIEVFKQQVQLSEKHNKPLIIHCVRAYNEIIALKKQLKPQQIWVIHGFNKSEQIALELLKSNIILSLGAYLLNNTKLQNTIAKIPIENILLETDNSSQSIKNIYNTFATIQGKDLETVKFKINQNFNRIFIT</sequence>
<dbReference type="Proteomes" id="UP001497602">
    <property type="component" value="Unassembled WGS sequence"/>
</dbReference>
<reference evidence="1 2" key="1">
    <citation type="submission" date="2024-05" db="EMBL/GenBank/DDBJ databases">
        <authorList>
            <person name="Duchaud E."/>
        </authorList>
    </citation>
    <scope>NUCLEOTIDE SEQUENCE [LARGE SCALE GENOMIC DNA]</scope>
    <source>
        <strain evidence="1">Ena-SAMPLE-TAB-13-05-2024-13:56:06:370-140305</strain>
    </source>
</reference>
<comment type="caution">
    <text evidence="1">The sequence shown here is derived from an EMBL/GenBank/DDBJ whole genome shotgun (WGS) entry which is preliminary data.</text>
</comment>
<dbReference type="Pfam" id="PF01026">
    <property type="entry name" value="TatD_DNase"/>
    <property type="match status" value="1"/>
</dbReference>
<organism evidence="1 2">
    <name type="scientific">Tenacibaculum vairaonense</name>
    <dbReference type="NCBI Taxonomy" id="3137860"/>
    <lineage>
        <taxon>Bacteria</taxon>
        <taxon>Pseudomonadati</taxon>
        <taxon>Bacteroidota</taxon>
        <taxon>Flavobacteriia</taxon>
        <taxon>Flavobacteriales</taxon>
        <taxon>Flavobacteriaceae</taxon>
        <taxon>Tenacibaculum</taxon>
    </lineage>
</organism>
<accession>A0ABM9PRW5</accession>
<evidence type="ECO:0000313" key="2">
    <source>
        <dbReference type="Proteomes" id="UP001497602"/>
    </source>
</evidence>
<dbReference type="InterPro" id="IPR001130">
    <property type="entry name" value="TatD-like"/>
</dbReference>
<keyword evidence="2" id="KW-1185">Reference proteome</keyword>
<dbReference type="InterPro" id="IPR032466">
    <property type="entry name" value="Metal_Hydrolase"/>
</dbReference>
<dbReference type="RefSeq" id="WP_348740137.1">
    <property type="nucleotide sequence ID" value="NZ_CAXJRC010000045.1"/>
</dbReference>
<proteinExistence type="predicted"/>
<dbReference type="PIRSF" id="PIRSF005902">
    <property type="entry name" value="DNase_TatD"/>
    <property type="match status" value="1"/>
</dbReference>
<dbReference type="Gene3D" id="3.20.20.140">
    <property type="entry name" value="Metal-dependent hydrolases"/>
    <property type="match status" value="1"/>
</dbReference>
<protein>
    <submittedName>
        <fullName evidence="1">TatD DNase family protein</fullName>
        <ecNumber evidence="1">3.1.21.-</ecNumber>
    </submittedName>
</protein>
<dbReference type="PANTHER" id="PTHR46124:SF3">
    <property type="entry name" value="HYDROLASE"/>
    <property type="match status" value="1"/>
</dbReference>
<name>A0ABM9PRW5_9FLAO</name>
<dbReference type="CDD" id="cd01310">
    <property type="entry name" value="TatD_DNAse"/>
    <property type="match status" value="1"/>
</dbReference>
<dbReference type="GO" id="GO:0016787">
    <property type="term" value="F:hydrolase activity"/>
    <property type="evidence" value="ECO:0007669"/>
    <property type="project" value="UniProtKB-KW"/>
</dbReference>
<dbReference type="PANTHER" id="PTHR46124">
    <property type="entry name" value="D-AMINOACYL-TRNA DEACYLASE"/>
    <property type="match status" value="1"/>
</dbReference>
<keyword evidence="1" id="KW-0378">Hydrolase</keyword>
<dbReference type="SUPFAM" id="SSF51556">
    <property type="entry name" value="Metallo-dependent hydrolases"/>
    <property type="match status" value="1"/>
</dbReference>